<dbReference type="GO" id="GO:0000976">
    <property type="term" value="F:transcription cis-regulatory region binding"/>
    <property type="evidence" value="ECO:0007669"/>
    <property type="project" value="TreeGrafter"/>
</dbReference>
<keyword evidence="9" id="KW-1185">Reference proteome</keyword>
<dbReference type="PRINTS" id="PR00455">
    <property type="entry name" value="HTHTETR"/>
</dbReference>
<dbReference type="PROSITE" id="PS01081">
    <property type="entry name" value="HTH_TETR_1"/>
    <property type="match status" value="1"/>
</dbReference>
<dbReference type="PANTHER" id="PTHR30055:SF207">
    <property type="entry name" value="HTH-TYPE TRANSCRIPTIONAL REPRESSOR FATR"/>
    <property type="match status" value="1"/>
</dbReference>
<proteinExistence type="predicted"/>
<dbReference type="InterPro" id="IPR009057">
    <property type="entry name" value="Homeodomain-like_sf"/>
</dbReference>
<organism evidence="4 7">
    <name type="scientific">Aeromonas media</name>
    <dbReference type="NCBI Taxonomy" id="651"/>
    <lineage>
        <taxon>Bacteria</taxon>
        <taxon>Pseudomonadati</taxon>
        <taxon>Pseudomonadota</taxon>
        <taxon>Gammaproteobacteria</taxon>
        <taxon>Aeromonadales</taxon>
        <taxon>Aeromonadaceae</taxon>
        <taxon>Aeromonas</taxon>
    </lineage>
</organism>
<dbReference type="InterPro" id="IPR023772">
    <property type="entry name" value="DNA-bd_HTH_TetR-type_CS"/>
</dbReference>
<gene>
    <name evidence="5" type="ORF">E4186_00145</name>
    <name evidence="6" type="ORF">E4188_08330</name>
    <name evidence="4" type="ORF">GWI30_00145</name>
</gene>
<protein>
    <submittedName>
        <fullName evidence="4">TetR family transcriptional regulator</fullName>
    </submittedName>
    <submittedName>
        <fullName evidence="5">TetR/AcrR family transcriptional regulator</fullName>
    </submittedName>
</protein>
<dbReference type="Pfam" id="PF00440">
    <property type="entry name" value="TetR_N"/>
    <property type="match status" value="1"/>
</dbReference>
<dbReference type="Proteomes" id="UP000463871">
    <property type="component" value="Chromosome"/>
</dbReference>
<evidence type="ECO:0000313" key="7">
    <source>
        <dbReference type="Proteomes" id="UP000463871"/>
    </source>
</evidence>
<dbReference type="GO" id="GO:0003700">
    <property type="term" value="F:DNA-binding transcription factor activity"/>
    <property type="evidence" value="ECO:0007669"/>
    <property type="project" value="TreeGrafter"/>
</dbReference>
<evidence type="ECO:0000313" key="6">
    <source>
        <dbReference type="EMBL" id="QJT38535.1"/>
    </source>
</evidence>
<keyword evidence="1 2" id="KW-0238">DNA-binding</keyword>
<evidence type="ECO:0000313" key="5">
    <source>
        <dbReference type="EMBL" id="QJT28821.1"/>
    </source>
</evidence>
<dbReference type="EMBL" id="CP038448">
    <property type="protein sequence ID" value="QJT38535.1"/>
    <property type="molecule type" value="Genomic_DNA"/>
</dbReference>
<dbReference type="PANTHER" id="PTHR30055">
    <property type="entry name" value="HTH-TYPE TRANSCRIPTIONAL REGULATOR RUTR"/>
    <property type="match status" value="1"/>
</dbReference>
<dbReference type="AlphaFoldDB" id="A0AAE6VLW1"/>
<feature type="domain" description="HTH tetR-type" evidence="3">
    <location>
        <begin position="21"/>
        <end position="81"/>
    </location>
</feature>
<dbReference type="EMBL" id="CP038444">
    <property type="protein sequence ID" value="QJT28821.1"/>
    <property type="molecule type" value="Genomic_DNA"/>
</dbReference>
<dbReference type="Gene3D" id="1.10.357.10">
    <property type="entry name" value="Tetracycline Repressor, domain 2"/>
    <property type="match status" value="1"/>
</dbReference>
<reference evidence="8 9" key="1">
    <citation type="submission" date="2019-03" db="EMBL/GenBank/DDBJ databases">
        <title>Novel transposon Tn6433 accelerates the dissemination of tet(E) in Aeromonas from aerobic biofilm under oxytetracycline stress.</title>
        <authorList>
            <person name="Shi Y."/>
            <person name="Tian Z."/>
            <person name="Zhang Y."/>
            <person name="Zhang H."/>
            <person name="Yang M."/>
        </authorList>
    </citation>
    <scope>NUCLEOTIDE SEQUENCE [LARGE SCALE GENOMIC DNA]</scope>
    <source>
        <strain evidence="6 9">R50-22</strain>
        <strain evidence="5 8">T5-8</strain>
    </source>
</reference>
<evidence type="ECO:0000313" key="8">
    <source>
        <dbReference type="Proteomes" id="UP000502006"/>
    </source>
</evidence>
<sequence>MSSPPPRMNERSFSHRNLITMDKKERIFEAAHEILGEQGFYGLSIAMVAKKAKVAAGTIYRYFSDKDDLVRQLYLHTILKCHPQIMEGVQIEEVSYRQYRRLWLNIDAIFTNYPNALKCKLQYESSPLGAELERDPVIMATWAPLERFFEQGRQQGLFIDLPVLVLQALSLDCVANLAQQRRVHDFVLTQEQLETVIRASWNAILNPNHSITGACS</sequence>
<dbReference type="Proteomes" id="UP000502657">
    <property type="component" value="Chromosome"/>
</dbReference>
<dbReference type="InterPro" id="IPR050109">
    <property type="entry name" value="HTH-type_TetR-like_transc_reg"/>
</dbReference>
<dbReference type="Proteomes" id="UP000502006">
    <property type="component" value="Chromosome"/>
</dbReference>
<dbReference type="PROSITE" id="PS50977">
    <property type="entry name" value="HTH_TETR_2"/>
    <property type="match status" value="1"/>
</dbReference>
<evidence type="ECO:0000256" key="2">
    <source>
        <dbReference type="PROSITE-ProRule" id="PRU00335"/>
    </source>
</evidence>
<feature type="DNA-binding region" description="H-T-H motif" evidence="2">
    <location>
        <begin position="44"/>
        <end position="63"/>
    </location>
</feature>
<dbReference type="EMBL" id="CP047962">
    <property type="protein sequence ID" value="QHQ49576.1"/>
    <property type="molecule type" value="Genomic_DNA"/>
</dbReference>
<name>A0AAE6VLW1_AERME</name>
<dbReference type="Pfam" id="PF22604">
    <property type="entry name" value="TetR_HI_0893_C"/>
    <property type="match status" value="1"/>
</dbReference>
<evidence type="ECO:0000256" key="1">
    <source>
        <dbReference type="ARBA" id="ARBA00023125"/>
    </source>
</evidence>
<evidence type="ECO:0000259" key="3">
    <source>
        <dbReference type="PROSITE" id="PS50977"/>
    </source>
</evidence>
<dbReference type="InterPro" id="IPR054422">
    <property type="entry name" value="TetR-like_HI_0893_C"/>
</dbReference>
<evidence type="ECO:0000313" key="9">
    <source>
        <dbReference type="Proteomes" id="UP000502657"/>
    </source>
</evidence>
<dbReference type="SUPFAM" id="SSF46689">
    <property type="entry name" value="Homeodomain-like"/>
    <property type="match status" value="1"/>
</dbReference>
<dbReference type="InterPro" id="IPR001647">
    <property type="entry name" value="HTH_TetR"/>
</dbReference>
<accession>A0AAE6VLW1</accession>
<reference evidence="4 7" key="2">
    <citation type="submission" date="2020-01" db="EMBL/GenBank/DDBJ databases">
        <title>Complete genome of Aeromonas media MC64.</title>
        <authorList>
            <person name="Cao G."/>
            <person name="Fu J."/>
            <person name="Zhong C."/>
        </authorList>
    </citation>
    <scope>NUCLEOTIDE SEQUENCE [LARGE SCALE GENOMIC DNA]</scope>
    <source>
        <strain evidence="4 7">MC64</strain>
    </source>
</reference>
<evidence type="ECO:0000313" key="4">
    <source>
        <dbReference type="EMBL" id="QHQ49576.1"/>
    </source>
</evidence>